<dbReference type="InterPro" id="IPR017850">
    <property type="entry name" value="Alkaline_phosphatase_core_sf"/>
</dbReference>
<dbReference type="PaxDb" id="2903-EOD13785"/>
<keyword evidence="4" id="KW-0732">Signal</keyword>
<evidence type="ECO:0000313" key="9">
    <source>
        <dbReference type="EnsemblProtists" id="EOD13785"/>
    </source>
</evidence>
<comment type="similarity">
    <text evidence="2">Belongs to the sulfatase family.</text>
</comment>
<dbReference type="eggNOG" id="KOG3867">
    <property type="taxonomic scope" value="Eukaryota"/>
</dbReference>
<dbReference type="SUPFAM" id="SSF53649">
    <property type="entry name" value="Alkaline phosphatase-like"/>
    <property type="match status" value="1"/>
</dbReference>
<feature type="region of interest" description="Disordered" evidence="7">
    <location>
        <begin position="497"/>
        <end position="519"/>
    </location>
</feature>
<dbReference type="AlphaFoldDB" id="A0A0D3IRA0"/>
<dbReference type="GO" id="GO:0004423">
    <property type="term" value="F:iduronate-2-sulfatase activity"/>
    <property type="evidence" value="ECO:0007669"/>
    <property type="project" value="InterPro"/>
</dbReference>
<protein>
    <recommendedName>
        <fullName evidence="8">Sulfatase N-terminal domain-containing protein</fullName>
    </recommendedName>
</protein>
<feature type="domain" description="Sulfatase N-terminal" evidence="8">
    <location>
        <begin position="19"/>
        <end position="364"/>
    </location>
</feature>
<dbReference type="Gene3D" id="3.40.720.10">
    <property type="entry name" value="Alkaline Phosphatase, subunit A"/>
    <property type="match status" value="1"/>
</dbReference>
<dbReference type="Pfam" id="PF00884">
    <property type="entry name" value="Sulfatase"/>
    <property type="match status" value="1"/>
</dbReference>
<dbReference type="EnsemblProtists" id="EOD13785">
    <property type="protein sequence ID" value="EOD13785"/>
    <property type="gene ID" value="EMIHUDRAFT_212280"/>
</dbReference>
<reference evidence="10" key="1">
    <citation type="journal article" date="2013" name="Nature">
        <title>Pan genome of the phytoplankton Emiliania underpins its global distribution.</title>
        <authorList>
            <person name="Read B.A."/>
            <person name="Kegel J."/>
            <person name="Klute M.J."/>
            <person name="Kuo A."/>
            <person name="Lefebvre S.C."/>
            <person name="Maumus F."/>
            <person name="Mayer C."/>
            <person name="Miller J."/>
            <person name="Monier A."/>
            <person name="Salamov A."/>
            <person name="Young J."/>
            <person name="Aguilar M."/>
            <person name="Claverie J.M."/>
            <person name="Frickenhaus S."/>
            <person name="Gonzalez K."/>
            <person name="Herman E.K."/>
            <person name="Lin Y.C."/>
            <person name="Napier J."/>
            <person name="Ogata H."/>
            <person name="Sarno A.F."/>
            <person name="Shmutz J."/>
            <person name="Schroeder D."/>
            <person name="de Vargas C."/>
            <person name="Verret F."/>
            <person name="von Dassow P."/>
            <person name="Valentin K."/>
            <person name="Van de Peer Y."/>
            <person name="Wheeler G."/>
            <person name="Dacks J.B."/>
            <person name="Delwiche C.F."/>
            <person name="Dyhrman S.T."/>
            <person name="Glockner G."/>
            <person name="John U."/>
            <person name="Richards T."/>
            <person name="Worden A.Z."/>
            <person name="Zhang X."/>
            <person name="Grigoriev I.V."/>
            <person name="Allen A.E."/>
            <person name="Bidle K."/>
            <person name="Borodovsky M."/>
            <person name="Bowler C."/>
            <person name="Brownlee C."/>
            <person name="Cock J.M."/>
            <person name="Elias M."/>
            <person name="Gladyshev V.N."/>
            <person name="Groth M."/>
            <person name="Guda C."/>
            <person name="Hadaegh A."/>
            <person name="Iglesias-Rodriguez M.D."/>
            <person name="Jenkins J."/>
            <person name="Jones B.M."/>
            <person name="Lawson T."/>
            <person name="Leese F."/>
            <person name="Lindquist E."/>
            <person name="Lobanov A."/>
            <person name="Lomsadze A."/>
            <person name="Malik S.B."/>
            <person name="Marsh M.E."/>
            <person name="Mackinder L."/>
            <person name="Mock T."/>
            <person name="Mueller-Roeber B."/>
            <person name="Pagarete A."/>
            <person name="Parker M."/>
            <person name="Probert I."/>
            <person name="Quesneville H."/>
            <person name="Raines C."/>
            <person name="Rensing S.A."/>
            <person name="Riano-Pachon D.M."/>
            <person name="Richier S."/>
            <person name="Rokitta S."/>
            <person name="Shiraiwa Y."/>
            <person name="Soanes D.M."/>
            <person name="van der Giezen M."/>
            <person name="Wahlund T.M."/>
            <person name="Williams B."/>
            <person name="Wilson W."/>
            <person name="Wolfe G."/>
            <person name="Wurch L.L."/>
        </authorList>
    </citation>
    <scope>NUCLEOTIDE SEQUENCE</scope>
</reference>
<dbReference type="CDD" id="cd16030">
    <property type="entry name" value="iduronate-2-sulfatase"/>
    <property type="match status" value="1"/>
</dbReference>
<evidence type="ECO:0000313" key="10">
    <source>
        <dbReference type="Proteomes" id="UP000013827"/>
    </source>
</evidence>
<evidence type="ECO:0000256" key="7">
    <source>
        <dbReference type="SAM" id="MobiDB-lite"/>
    </source>
</evidence>
<dbReference type="GO" id="GO:0005737">
    <property type="term" value="C:cytoplasm"/>
    <property type="evidence" value="ECO:0007669"/>
    <property type="project" value="TreeGrafter"/>
</dbReference>
<reference evidence="9" key="2">
    <citation type="submission" date="2024-10" db="UniProtKB">
        <authorList>
            <consortium name="EnsemblProtists"/>
        </authorList>
    </citation>
    <scope>IDENTIFICATION</scope>
</reference>
<accession>A0A0D3IRA0</accession>
<comment type="cofactor">
    <cofactor evidence="1">
        <name>Ca(2+)</name>
        <dbReference type="ChEBI" id="CHEBI:29108"/>
    </cofactor>
</comment>
<evidence type="ECO:0000256" key="4">
    <source>
        <dbReference type="ARBA" id="ARBA00022729"/>
    </source>
</evidence>
<keyword evidence="5" id="KW-0378">Hydrolase</keyword>
<keyword evidence="3" id="KW-0479">Metal-binding</keyword>
<dbReference type="STRING" id="2903.R1DGX3"/>
<dbReference type="InterPro" id="IPR000917">
    <property type="entry name" value="Sulfatase_N"/>
</dbReference>
<dbReference type="GO" id="GO:0046872">
    <property type="term" value="F:metal ion binding"/>
    <property type="evidence" value="ECO:0007669"/>
    <property type="project" value="UniProtKB-KW"/>
</dbReference>
<organism evidence="9 10">
    <name type="scientific">Emiliania huxleyi (strain CCMP1516)</name>
    <dbReference type="NCBI Taxonomy" id="280463"/>
    <lineage>
        <taxon>Eukaryota</taxon>
        <taxon>Haptista</taxon>
        <taxon>Haptophyta</taxon>
        <taxon>Prymnesiophyceae</taxon>
        <taxon>Isochrysidales</taxon>
        <taxon>Noelaerhabdaceae</taxon>
        <taxon>Emiliania</taxon>
    </lineage>
</organism>
<name>A0A0D3IRA0_EMIH1</name>
<dbReference type="PANTHER" id="PTHR45953:SF1">
    <property type="entry name" value="IDURONATE 2-SULFATASE"/>
    <property type="match status" value="1"/>
</dbReference>
<dbReference type="KEGG" id="ehx:EMIHUDRAFT_212280"/>
<dbReference type="GeneID" id="17260056"/>
<evidence type="ECO:0000256" key="6">
    <source>
        <dbReference type="ARBA" id="ARBA00022837"/>
    </source>
</evidence>
<dbReference type="RefSeq" id="XP_005766214.1">
    <property type="nucleotide sequence ID" value="XM_005766157.1"/>
</dbReference>
<evidence type="ECO:0000256" key="5">
    <source>
        <dbReference type="ARBA" id="ARBA00022801"/>
    </source>
</evidence>
<evidence type="ECO:0000256" key="3">
    <source>
        <dbReference type="ARBA" id="ARBA00022723"/>
    </source>
</evidence>
<sequence>MRDHGVPFHAMLPQQAPLNVLLILVDDLRPEILGSPALTPHIDRLAKSSTVFDRAYCQQAICGPSRNSFLSGRRPQRTQSWNFLNHFREVGPNWVSLPQWFKQHNYTALATGKTYHPNLPPRWDQPLSWSADRPYVFAENGYPPCDRKDSLQNSMVCPSAHPDSWYADHSDASATIADLEYALRAKKRFFLVYGAHRPHLPWNVPQRFWEIYPPTESVSVAEHEAGPRGMPPIAFTYEVDGQPTLRSFGAAVPVPYPDASTAPPANVSRSLRKGYYAAVSWTDHQVGRLLDALDEHAVAGETVVALAGDHGWALGEHNIWGKHSNFEVAARVPLILRTPGGAGRRQPGLVELVDLYPTLAALAGLPPPPDVDGADLSGLVLGGGGAGKEAAFSEYPRCPRRLEAPWDDLTSCTRTRKEDFRVMGYSVRTDGWRLTAWLRWDGARLVGDFSQPPVGVELYAHPAGEADSDFDATENVNVADLHPAVVRRLMGLAEAHWGKGPGEPVEGQEPRGREQGGVAGVEQGKAADASMARVESDAELLRMQFEEWIRVFFN</sequence>
<keyword evidence="6" id="KW-0106">Calcium</keyword>
<dbReference type="InterPro" id="IPR035874">
    <property type="entry name" value="IDS"/>
</dbReference>
<dbReference type="HOGENOM" id="CLU_006332_9_0_1"/>
<dbReference type="PANTHER" id="PTHR45953">
    <property type="entry name" value="IDURONATE 2-SULFATASE"/>
    <property type="match status" value="1"/>
</dbReference>
<proteinExistence type="inferred from homology"/>
<keyword evidence="10" id="KW-1185">Reference proteome</keyword>
<dbReference type="OMA" id="CQQAICG"/>
<evidence type="ECO:0000256" key="2">
    <source>
        <dbReference type="ARBA" id="ARBA00008779"/>
    </source>
</evidence>
<evidence type="ECO:0000256" key="1">
    <source>
        <dbReference type="ARBA" id="ARBA00001913"/>
    </source>
</evidence>
<evidence type="ECO:0000259" key="8">
    <source>
        <dbReference type="Pfam" id="PF00884"/>
    </source>
</evidence>
<dbReference type="Proteomes" id="UP000013827">
    <property type="component" value="Unassembled WGS sequence"/>
</dbReference>